<dbReference type="KEGG" id="rfs:C1I64_17445"/>
<organism evidence="7 8">
    <name type="scientific">Rathayibacter festucae DSM 15932</name>
    <dbReference type="NCBI Taxonomy" id="1328866"/>
    <lineage>
        <taxon>Bacteria</taxon>
        <taxon>Bacillati</taxon>
        <taxon>Actinomycetota</taxon>
        <taxon>Actinomycetes</taxon>
        <taxon>Micrococcales</taxon>
        <taxon>Microbacteriaceae</taxon>
        <taxon>Rathayibacter</taxon>
    </lineage>
</organism>
<dbReference type="InterPro" id="IPR029060">
    <property type="entry name" value="PIN-like_dom_sf"/>
</dbReference>
<keyword evidence="4 6" id="KW-0378">Hydrolase</keyword>
<dbReference type="GO" id="GO:0000287">
    <property type="term" value="F:magnesium ion binding"/>
    <property type="evidence" value="ECO:0007669"/>
    <property type="project" value="UniProtKB-UniRule"/>
</dbReference>
<gene>
    <name evidence="6" type="primary">vapC</name>
    <name evidence="7" type="ORF">C1I64_17445</name>
</gene>
<dbReference type="GO" id="GO:0016787">
    <property type="term" value="F:hydrolase activity"/>
    <property type="evidence" value="ECO:0007669"/>
    <property type="project" value="UniProtKB-KW"/>
</dbReference>
<keyword evidence="5 6" id="KW-0460">Magnesium</keyword>
<evidence type="ECO:0000256" key="2">
    <source>
        <dbReference type="ARBA" id="ARBA00022722"/>
    </source>
</evidence>
<comment type="cofactor">
    <cofactor evidence="6">
        <name>Mg(2+)</name>
        <dbReference type="ChEBI" id="CHEBI:18420"/>
    </cofactor>
</comment>
<sequence>MRYLLDTNVLIEAKNRYYAFDLAPGFWEWLERDAAAGVIGSVEQVQEEIVAVEDELAVWARDHRELFSRVDARTAGALADLALWASAGRFTRAAVDEFLNVADCFLVAHAAAHGHTVVTHEGFQADARRRILIPNACRALDVPYCDTFTLLRARDVRLGLAA</sequence>
<feature type="binding site" evidence="6">
    <location>
        <position position="6"/>
    </location>
    <ligand>
        <name>Mg(2+)</name>
        <dbReference type="ChEBI" id="CHEBI:18420"/>
    </ligand>
</feature>
<evidence type="ECO:0000313" key="7">
    <source>
        <dbReference type="EMBL" id="AZZ53642.1"/>
    </source>
</evidence>
<dbReference type="GO" id="GO:0090729">
    <property type="term" value="F:toxin activity"/>
    <property type="evidence" value="ECO:0007669"/>
    <property type="project" value="UniProtKB-KW"/>
</dbReference>
<comment type="similarity">
    <text evidence="6">Belongs to the PINc/VapC protein family.</text>
</comment>
<dbReference type="Gene3D" id="3.40.50.1010">
    <property type="entry name" value="5'-nuclease"/>
    <property type="match status" value="1"/>
</dbReference>
<accession>A0A3T0T504</accession>
<dbReference type="RefSeq" id="WP_127888085.1">
    <property type="nucleotide sequence ID" value="NZ_CP028137.1"/>
</dbReference>
<dbReference type="EMBL" id="CP028137">
    <property type="protein sequence ID" value="AZZ53642.1"/>
    <property type="molecule type" value="Genomic_DNA"/>
</dbReference>
<dbReference type="Pfam" id="PF14367">
    <property type="entry name" value="DUF4411"/>
    <property type="match status" value="1"/>
</dbReference>
<proteinExistence type="inferred from homology"/>
<protein>
    <recommendedName>
        <fullName evidence="6">Ribonuclease VapC</fullName>
        <shortName evidence="6">RNase VapC</shortName>
        <ecNumber evidence="6">3.1.-.-</ecNumber>
    </recommendedName>
    <alternativeName>
        <fullName evidence="6">Toxin VapC</fullName>
    </alternativeName>
</protein>
<evidence type="ECO:0000256" key="3">
    <source>
        <dbReference type="ARBA" id="ARBA00022723"/>
    </source>
</evidence>
<reference evidence="7 8" key="1">
    <citation type="submission" date="2018-03" db="EMBL/GenBank/DDBJ databases">
        <title>Bacteriophage NCPPB3778 and a type I-E CRISPR drive the evolution of the US Biological Select Agent, Rathayibacter toxicus.</title>
        <authorList>
            <person name="Davis E.W.II."/>
            <person name="Tabima J.F."/>
            <person name="Weisberg A.J."/>
            <person name="Dantas Lopes L."/>
            <person name="Wiseman M.S."/>
            <person name="Wiseman M.S."/>
            <person name="Pupko T."/>
            <person name="Belcher M.S."/>
            <person name="Sechler A.J."/>
            <person name="Tancos M.A."/>
            <person name="Schroeder B.K."/>
            <person name="Murray T.D."/>
            <person name="Luster D.G."/>
            <person name="Schneider W.L."/>
            <person name="Rogers E."/>
            <person name="Andreote F.D."/>
            <person name="Grunwald N.J."/>
            <person name="Putnam M.L."/>
            <person name="Chang J.H."/>
        </authorList>
    </citation>
    <scope>NUCLEOTIDE SEQUENCE [LARGE SCALE GENOMIC DNA]</scope>
    <source>
        <strain evidence="7 8">DSM 15932</strain>
    </source>
</reference>
<dbReference type="HAMAP" id="MF_00265">
    <property type="entry name" value="VapC_Nob1"/>
    <property type="match status" value="1"/>
</dbReference>
<dbReference type="Proteomes" id="UP000285317">
    <property type="component" value="Chromosome"/>
</dbReference>
<evidence type="ECO:0000256" key="4">
    <source>
        <dbReference type="ARBA" id="ARBA00022801"/>
    </source>
</evidence>
<dbReference type="SUPFAM" id="SSF88723">
    <property type="entry name" value="PIN domain-like"/>
    <property type="match status" value="1"/>
</dbReference>
<dbReference type="AlphaFoldDB" id="A0A3T0T504"/>
<dbReference type="GO" id="GO:0004540">
    <property type="term" value="F:RNA nuclease activity"/>
    <property type="evidence" value="ECO:0007669"/>
    <property type="project" value="InterPro"/>
</dbReference>
<evidence type="ECO:0000313" key="8">
    <source>
        <dbReference type="Proteomes" id="UP000285317"/>
    </source>
</evidence>
<keyword evidence="3 6" id="KW-0479">Metal-binding</keyword>
<evidence type="ECO:0000256" key="1">
    <source>
        <dbReference type="ARBA" id="ARBA00022649"/>
    </source>
</evidence>
<feature type="binding site" evidence="6">
    <location>
        <position position="103"/>
    </location>
    <ligand>
        <name>Mg(2+)</name>
        <dbReference type="ChEBI" id="CHEBI:18420"/>
    </ligand>
</feature>
<keyword evidence="2 6" id="KW-0540">Nuclease</keyword>
<dbReference type="EC" id="3.1.-.-" evidence="6"/>
<keyword evidence="6" id="KW-0800">Toxin</keyword>
<evidence type="ECO:0000256" key="6">
    <source>
        <dbReference type="HAMAP-Rule" id="MF_00265"/>
    </source>
</evidence>
<dbReference type="InterPro" id="IPR022907">
    <property type="entry name" value="VapC_family"/>
</dbReference>
<evidence type="ECO:0000256" key="5">
    <source>
        <dbReference type="ARBA" id="ARBA00022842"/>
    </source>
</evidence>
<comment type="function">
    <text evidence="6">Toxic component of a toxin-antitoxin (TA) system. An RNase.</text>
</comment>
<keyword evidence="1 6" id="KW-1277">Toxin-antitoxin system</keyword>
<name>A0A3T0T504_9MICO</name>
<dbReference type="InterPro" id="IPR016541">
    <property type="entry name" value="UCP008505"/>
</dbReference>